<accession>A0A3N1PAR8</accession>
<evidence type="ECO:0000313" key="9">
    <source>
        <dbReference type="EMBL" id="ROQ25705.1"/>
    </source>
</evidence>
<dbReference type="GO" id="GO:0030428">
    <property type="term" value="C:cell septum"/>
    <property type="evidence" value="ECO:0007669"/>
    <property type="project" value="TreeGrafter"/>
</dbReference>
<comment type="caution">
    <text evidence="9">The sequence shown here is derived from an EMBL/GenBank/DDBJ whole genome shotgun (WGS) entry which is preliminary data.</text>
</comment>
<keyword evidence="4 8" id="KW-1133">Transmembrane helix</keyword>
<dbReference type="RefSeq" id="WP_050658280.1">
    <property type="nucleotide sequence ID" value="NZ_JBLXAC010000007.1"/>
</dbReference>
<dbReference type="Gene3D" id="1.20.5.400">
    <property type="match status" value="1"/>
</dbReference>
<feature type="topological domain" description="Periplasmic" evidence="8">
    <location>
        <begin position="22"/>
        <end position="103"/>
    </location>
</feature>
<keyword evidence="3 8" id="KW-0812">Transmembrane</keyword>
<evidence type="ECO:0000256" key="1">
    <source>
        <dbReference type="ARBA" id="ARBA00022475"/>
    </source>
</evidence>
<feature type="coiled-coil region" evidence="8">
    <location>
        <begin position="29"/>
        <end position="56"/>
    </location>
</feature>
<dbReference type="GO" id="GO:0043093">
    <property type="term" value="P:FtsZ-dependent cytokinesis"/>
    <property type="evidence" value="ECO:0007669"/>
    <property type="project" value="UniProtKB-UniRule"/>
</dbReference>
<dbReference type="HAMAP" id="MF_00599">
    <property type="entry name" value="FtsB"/>
    <property type="match status" value="1"/>
</dbReference>
<dbReference type="GO" id="GO:0005886">
    <property type="term" value="C:plasma membrane"/>
    <property type="evidence" value="ECO:0007669"/>
    <property type="project" value="UniProtKB-SubCell"/>
</dbReference>
<evidence type="ECO:0000256" key="5">
    <source>
        <dbReference type="ARBA" id="ARBA00023054"/>
    </source>
</evidence>
<gene>
    <name evidence="8" type="primary">ftsB</name>
    <name evidence="9" type="ORF">EDC28_10510</name>
</gene>
<evidence type="ECO:0000313" key="10">
    <source>
        <dbReference type="Proteomes" id="UP000268033"/>
    </source>
</evidence>
<keyword evidence="8" id="KW-0997">Cell inner membrane</keyword>
<feature type="topological domain" description="Cytoplasmic" evidence="8">
    <location>
        <begin position="1"/>
        <end position="3"/>
    </location>
</feature>
<dbReference type="Pfam" id="PF04977">
    <property type="entry name" value="DivIC"/>
    <property type="match status" value="1"/>
</dbReference>
<dbReference type="NCBIfam" id="NF002058">
    <property type="entry name" value="PRK00888.1"/>
    <property type="match status" value="1"/>
</dbReference>
<keyword evidence="10" id="KW-1185">Reference proteome</keyword>
<organism evidence="9 10">
    <name type="scientific">Gallaecimonas pentaromativorans</name>
    <dbReference type="NCBI Taxonomy" id="584787"/>
    <lineage>
        <taxon>Bacteria</taxon>
        <taxon>Pseudomonadati</taxon>
        <taxon>Pseudomonadota</taxon>
        <taxon>Gammaproteobacteria</taxon>
        <taxon>Enterobacterales</taxon>
        <taxon>Gallaecimonadaceae</taxon>
        <taxon>Gallaecimonas</taxon>
    </lineage>
</organism>
<evidence type="ECO:0000256" key="6">
    <source>
        <dbReference type="ARBA" id="ARBA00023136"/>
    </source>
</evidence>
<comment type="subcellular location">
    <subcellularLocation>
        <location evidence="8">Cell inner membrane</location>
        <topology evidence="8">Single-pass type II membrane protein</topology>
    </subcellularLocation>
    <text evidence="8">Localizes to the division septum.</text>
</comment>
<dbReference type="InterPro" id="IPR007060">
    <property type="entry name" value="FtsL/DivIC"/>
</dbReference>
<dbReference type="GO" id="GO:0032153">
    <property type="term" value="C:cell division site"/>
    <property type="evidence" value="ECO:0007669"/>
    <property type="project" value="UniProtKB-UniRule"/>
</dbReference>
<reference evidence="9 10" key="1">
    <citation type="submission" date="2018-11" db="EMBL/GenBank/DDBJ databases">
        <title>Genomic Encyclopedia of Type Strains, Phase IV (KMG-IV): sequencing the most valuable type-strain genomes for metagenomic binning, comparative biology and taxonomic classification.</title>
        <authorList>
            <person name="Goeker M."/>
        </authorList>
    </citation>
    <scope>NUCLEOTIDE SEQUENCE [LARGE SCALE GENOMIC DNA]</scope>
    <source>
        <strain evidence="9 10">DSM 21945</strain>
    </source>
</reference>
<dbReference type="STRING" id="584787.GCA_001247655_02765"/>
<evidence type="ECO:0000256" key="7">
    <source>
        <dbReference type="ARBA" id="ARBA00023306"/>
    </source>
</evidence>
<evidence type="ECO:0000256" key="8">
    <source>
        <dbReference type="HAMAP-Rule" id="MF_00599"/>
    </source>
</evidence>
<keyword evidence="5 8" id="KW-0175">Coiled coil</keyword>
<keyword evidence="6 8" id="KW-0472">Membrane</keyword>
<dbReference type="PANTHER" id="PTHR37485">
    <property type="entry name" value="CELL DIVISION PROTEIN FTSB"/>
    <property type="match status" value="1"/>
</dbReference>
<sequence>MARLAIVLLVLLGMLQYRLWFGDNALKDHWQLKADIARIQTQNAELKKRNDLMYAEVKDLRKGLAAVEERARNELGLIRDGETFYRVLQSKYDDKNGSADNND</sequence>
<keyword evidence="2 8" id="KW-0132">Cell division</keyword>
<comment type="subunit">
    <text evidence="8">Part of a complex composed of FtsB, FtsL and FtsQ.</text>
</comment>
<comment type="similarity">
    <text evidence="8">Belongs to the FtsB family.</text>
</comment>
<dbReference type="InterPro" id="IPR023081">
    <property type="entry name" value="Cell_div_FtsB"/>
</dbReference>
<keyword evidence="1 8" id="KW-1003">Cell membrane</keyword>
<dbReference type="AlphaFoldDB" id="A0A3N1PAR8"/>
<evidence type="ECO:0000256" key="3">
    <source>
        <dbReference type="ARBA" id="ARBA00022692"/>
    </source>
</evidence>
<name>A0A3N1PAR8_9GAMM</name>
<protein>
    <recommendedName>
        <fullName evidence="8">Cell division protein FtsB</fullName>
    </recommendedName>
</protein>
<proteinExistence type="inferred from homology"/>
<dbReference type="Proteomes" id="UP000268033">
    <property type="component" value="Unassembled WGS sequence"/>
</dbReference>
<evidence type="ECO:0000256" key="4">
    <source>
        <dbReference type="ARBA" id="ARBA00022989"/>
    </source>
</evidence>
<dbReference type="EMBL" id="RJUL01000005">
    <property type="protein sequence ID" value="ROQ25705.1"/>
    <property type="molecule type" value="Genomic_DNA"/>
</dbReference>
<evidence type="ECO:0000256" key="2">
    <source>
        <dbReference type="ARBA" id="ARBA00022618"/>
    </source>
</evidence>
<dbReference type="PANTHER" id="PTHR37485:SF1">
    <property type="entry name" value="CELL DIVISION PROTEIN FTSB"/>
    <property type="match status" value="1"/>
</dbReference>
<comment type="function">
    <text evidence="8">Essential cell division protein. May link together the upstream cell division proteins, which are predominantly cytoplasmic, with the downstream cell division proteins, which are predominantly periplasmic.</text>
</comment>
<dbReference type="OrthoDB" id="7061211at2"/>
<keyword evidence="7 8" id="KW-0131">Cell cycle</keyword>